<proteinExistence type="predicted"/>
<evidence type="ECO:0000313" key="1">
    <source>
        <dbReference type="EMBL" id="PRI11908.1"/>
    </source>
</evidence>
<keyword evidence="2" id="KW-1185">Reference proteome</keyword>
<organism evidence="1 2">
    <name type="scientific">Leucobacter massiliensis</name>
    <dbReference type="NCBI Taxonomy" id="1686285"/>
    <lineage>
        <taxon>Bacteria</taxon>
        <taxon>Bacillati</taxon>
        <taxon>Actinomycetota</taxon>
        <taxon>Actinomycetes</taxon>
        <taxon>Micrococcales</taxon>
        <taxon>Microbacteriaceae</taxon>
        <taxon>Leucobacter</taxon>
    </lineage>
</organism>
<dbReference type="Gene3D" id="1.10.30.50">
    <property type="match status" value="1"/>
</dbReference>
<sequence>MRATTSTWRDTKERDGDRCAACGARVGLTHQHRRAVGMGGSKTPPSIEDSLALCGDCNGRCESDLQKYALVFGWKVRRWVKDPSRVPAFYPHLWGWARLTPAGAALPIHAAEAAAMMRDVYGEEWNAWCKEVGVQTPERR</sequence>
<dbReference type="AlphaFoldDB" id="A0A2S9QQQ1"/>
<gene>
    <name evidence="1" type="ORF">B4915_02190</name>
</gene>
<name>A0A2S9QQQ1_9MICO</name>
<reference evidence="1 2" key="1">
    <citation type="journal article" date="2017" name="New Microbes New Infect">
        <title>Genome sequence of 'Leucobacter massiliensis' sp. nov. isolated from human pharynx after travel to the 2014 Hajj.</title>
        <authorList>
            <person name="Leangapichart T."/>
            <person name="Gautret P."/>
            <person name="Nguyen T.T."/>
            <person name="Armstrong N."/>
            <person name="Rolain J.M."/>
        </authorList>
    </citation>
    <scope>NUCLEOTIDE SEQUENCE [LARGE SCALE GENOMIC DNA]</scope>
    <source>
        <strain evidence="1 2">122RC15</strain>
    </source>
</reference>
<accession>A0A2S9QQQ1</accession>
<protein>
    <recommendedName>
        <fullName evidence="3">HNH endonuclease</fullName>
    </recommendedName>
</protein>
<dbReference type="EMBL" id="MWZD01000013">
    <property type="protein sequence ID" value="PRI11908.1"/>
    <property type="molecule type" value="Genomic_DNA"/>
</dbReference>
<dbReference type="Proteomes" id="UP000238650">
    <property type="component" value="Unassembled WGS sequence"/>
</dbReference>
<dbReference type="RefSeq" id="WP_105804222.1">
    <property type="nucleotide sequence ID" value="NZ_MWZD01000013.1"/>
</dbReference>
<comment type="caution">
    <text evidence="1">The sequence shown here is derived from an EMBL/GenBank/DDBJ whole genome shotgun (WGS) entry which is preliminary data.</text>
</comment>
<dbReference type="OrthoDB" id="5124189at2"/>
<evidence type="ECO:0000313" key="2">
    <source>
        <dbReference type="Proteomes" id="UP000238650"/>
    </source>
</evidence>
<evidence type="ECO:0008006" key="3">
    <source>
        <dbReference type="Google" id="ProtNLM"/>
    </source>
</evidence>